<evidence type="ECO:0000313" key="1">
    <source>
        <dbReference type="EMBL" id="MDQ0585827.1"/>
    </source>
</evidence>
<keyword evidence="2" id="KW-1185">Reference proteome</keyword>
<dbReference type="RefSeq" id="WP_307167903.1">
    <property type="nucleotide sequence ID" value="NZ_JAUSWV010000003.1"/>
</dbReference>
<dbReference type="Proteomes" id="UP001230654">
    <property type="component" value="Unassembled WGS sequence"/>
</dbReference>
<protein>
    <submittedName>
        <fullName evidence="1">Uncharacterized protein</fullName>
    </submittedName>
</protein>
<sequence>MEPAVGAGEEGQVVGGCVLALAVGDELRLKDARRRGEVTDEETWRRTAPALRAERGLRCLRGLPDRVVAGLRGRGRLPRRWSHENLWWLE</sequence>
<evidence type="ECO:0000313" key="2">
    <source>
        <dbReference type="Proteomes" id="UP001230654"/>
    </source>
</evidence>
<proteinExistence type="predicted"/>
<comment type="caution">
    <text evidence="1">The sequence shown here is derived from an EMBL/GenBank/DDBJ whole genome shotgun (WGS) entry which is preliminary data.</text>
</comment>
<reference evidence="1 2" key="1">
    <citation type="submission" date="2023-07" db="EMBL/GenBank/DDBJ databases">
        <title>Comparative genomics of wheat-associated soil bacteria to identify genetic determinants of phenazine resistance.</title>
        <authorList>
            <person name="Mouncey N."/>
        </authorList>
    </citation>
    <scope>NUCLEOTIDE SEQUENCE [LARGE SCALE GENOMIC DNA]</scope>
    <source>
        <strain evidence="1 2">B2I6</strain>
    </source>
</reference>
<dbReference type="EMBL" id="JAUSWV010000003">
    <property type="protein sequence ID" value="MDQ0585827.1"/>
    <property type="molecule type" value="Genomic_DNA"/>
</dbReference>
<gene>
    <name evidence="1" type="ORF">QF030_008095</name>
</gene>
<name>A0ABU0P342_STRRH</name>
<organism evidence="1 2">
    <name type="scientific">Streptomyces rishiriensis</name>
    <dbReference type="NCBI Taxonomy" id="68264"/>
    <lineage>
        <taxon>Bacteria</taxon>
        <taxon>Bacillati</taxon>
        <taxon>Actinomycetota</taxon>
        <taxon>Actinomycetes</taxon>
        <taxon>Kitasatosporales</taxon>
        <taxon>Streptomycetaceae</taxon>
        <taxon>Streptomyces</taxon>
    </lineage>
</organism>
<accession>A0ABU0P342</accession>